<sequence length="322" mass="35865">MDMDLLTSLERRLGSVHTRLRVGIEEESLPSVFGKGINFFHPENWYSSHGLLRSLLKVSGFYWRGRKNTLNFRTTHNRFMLPQLPPGFDGFTLLHLSDLHTDMHPPAIEALIKQVSEMSYDAVILTGDYRAWTFGDIDASMAGMRSLCSALKKPVYAVLGNHDTIRMVPELEAMDIQVLLNESLTLSRGDDVVHLAGVDDAHYYKVDNIEKAAEGIPLDEVSILLSHTPEIYRQAAHSGFDLFFCGHTHGGQICLPGGYPITLDARCPRRLGFGYWQHGEMQGYTTAGAGTSIVEVRINCPPEIALHTLVRSSADAQQVEQA</sequence>
<accession>A0A944M685</accession>
<dbReference type="PANTHER" id="PTHR31302:SF31">
    <property type="entry name" value="PHOSPHODIESTERASE YAEI"/>
    <property type="match status" value="1"/>
</dbReference>
<dbReference type="GO" id="GO:0016020">
    <property type="term" value="C:membrane"/>
    <property type="evidence" value="ECO:0007669"/>
    <property type="project" value="GOC"/>
</dbReference>
<gene>
    <name evidence="4" type="ORF">KME65_07195</name>
</gene>
<dbReference type="GO" id="GO:0008758">
    <property type="term" value="F:UDP-2,3-diacylglucosamine hydrolase activity"/>
    <property type="evidence" value="ECO:0007669"/>
    <property type="project" value="TreeGrafter"/>
</dbReference>
<dbReference type="GO" id="GO:0009245">
    <property type="term" value="P:lipid A biosynthetic process"/>
    <property type="evidence" value="ECO:0007669"/>
    <property type="project" value="TreeGrafter"/>
</dbReference>
<dbReference type="Proteomes" id="UP000770889">
    <property type="component" value="Unassembled WGS sequence"/>
</dbReference>
<proteinExistence type="predicted"/>
<name>A0A944M685_9GAMM</name>
<reference evidence="4 5" key="1">
    <citation type="submission" date="2021-05" db="EMBL/GenBank/DDBJ databases">
        <title>Genetic and Functional Diversity in Clade A Lucinid endosymbionts from the Bahamas.</title>
        <authorList>
            <person name="Giani N.M."/>
            <person name="Engel A.S."/>
            <person name="Campbell B.J."/>
        </authorList>
    </citation>
    <scope>NUCLEOTIDE SEQUENCE [LARGE SCALE GENOMIC DNA]</scope>
    <source>
        <strain evidence="4">LUC16012Gg_MoonRockCtena</strain>
    </source>
</reference>
<dbReference type="GO" id="GO:0046872">
    <property type="term" value="F:metal ion binding"/>
    <property type="evidence" value="ECO:0007669"/>
    <property type="project" value="UniProtKB-KW"/>
</dbReference>
<dbReference type="SUPFAM" id="SSF56300">
    <property type="entry name" value="Metallo-dependent phosphatases"/>
    <property type="match status" value="1"/>
</dbReference>
<organism evidence="4 5">
    <name type="scientific">Candidatus Thiodiazotropha taylori</name>
    <dbReference type="NCBI Taxonomy" id="2792791"/>
    <lineage>
        <taxon>Bacteria</taxon>
        <taxon>Pseudomonadati</taxon>
        <taxon>Pseudomonadota</taxon>
        <taxon>Gammaproteobacteria</taxon>
        <taxon>Chromatiales</taxon>
        <taxon>Sedimenticolaceae</taxon>
        <taxon>Candidatus Thiodiazotropha</taxon>
    </lineage>
</organism>
<dbReference type="InterPro" id="IPR029052">
    <property type="entry name" value="Metallo-depent_PP-like"/>
</dbReference>
<dbReference type="PANTHER" id="PTHR31302">
    <property type="entry name" value="TRANSMEMBRANE PROTEIN WITH METALLOPHOSPHOESTERASE DOMAIN-RELATED"/>
    <property type="match status" value="1"/>
</dbReference>
<feature type="domain" description="Calcineurin-like phosphoesterase" evidence="3">
    <location>
        <begin position="92"/>
        <end position="250"/>
    </location>
</feature>
<evidence type="ECO:0000313" key="4">
    <source>
        <dbReference type="EMBL" id="MBT2988736.1"/>
    </source>
</evidence>
<evidence type="ECO:0000256" key="1">
    <source>
        <dbReference type="ARBA" id="ARBA00022723"/>
    </source>
</evidence>
<protein>
    <submittedName>
        <fullName evidence="4">Metallophosphoesterase family protein</fullName>
    </submittedName>
</protein>
<dbReference type="EMBL" id="JAHHGM010000005">
    <property type="protein sequence ID" value="MBT2988736.1"/>
    <property type="molecule type" value="Genomic_DNA"/>
</dbReference>
<comment type="caution">
    <text evidence="4">The sequence shown here is derived from an EMBL/GenBank/DDBJ whole genome shotgun (WGS) entry which is preliminary data.</text>
</comment>
<evidence type="ECO:0000256" key="2">
    <source>
        <dbReference type="ARBA" id="ARBA00022801"/>
    </source>
</evidence>
<keyword evidence="1" id="KW-0479">Metal-binding</keyword>
<dbReference type="InterPro" id="IPR051158">
    <property type="entry name" value="Metallophosphoesterase_sf"/>
</dbReference>
<dbReference type="AlphaFoldDB" id="A0A944M685"/>
<evidence type="ECO:0000259" key="3">
    <source>
        <dbReference type="Pfam" id="PF00149"/>
    </source>
</evidence>
<dbReference type="Gene3D" id="3.60.21.10">
    <property type="match status" value="1"/>
</dbReference>
<evidence type="ECO:0000313" key="5">
    <source>
        <dbReference type="Proteomes" id="UP000770889"/>
    </source>
</evidence>
<keyword evidence="2" id="KW-0378">Hydrolase</keyword>
<dbReference type="Pfam" id="PF00149">
    <property type="entry name" value="Metallophos"/>
    <property type="match status" value="1"/>
</dbReference>
<dbReference type="InterPro" id="IPR004843">
    <property type="entry name" value="Calcineurin-like_PHP"/>
</dbReference>